<dbReference type="Pfam" id="PF07727">
    <property type="entry name" value="RVT_2"/>
    <property type="match status" value="1"/>
</dbReference>
<dbReference type="SUPFAM" id="SSF56672">
    <property type="entry name" value="DNA/RNA polymerases"/>
    <property type="match status" value="1"/>
</dbReference>
<dbReference type="InterPro" id="IPR043502">
    <property type="entry name" value="DNA/RNA_pol_sf"/>
</dbReference>
<dbReference type="InterPro" id="IPR036962">
    <property type="entry name" value="Glyco_hydro_3_N_sf"/>
</dbReference>
<keyword evidence="1" id="KW-0378">Hydrolase</keyword>
<evidence type="ECO:0000259" key="3">
    <source>
        <dbReference type="Pfam" id="PF07727"/>
    </source>
</evidence>
<comment type="caution">
    <text evidence="4">The sequence shown here is derived from an EMBL/GenBank/DDBJ whole genome shotgun (WGS) entry which is preliminary data.</text>
</comment>
<dbReference type="Pfam" id="PF00933">
    <property type="entry name" value="Glyco_hydro_3"/>
    <property type="match status" value="1"/>
</dbReference>
<reference evidence="4" key="1">
    <citation type="journal article" date="2019" name="Sci. Rep.">
        <title>Draft genome of Tanacetum cinerariifolium, the natural source of mosquito coil.</title>
        <authorList>
            <person name="Yamashiro T."/>
            <person name="Shiraishi A."/>
            <person name="Satake H."/>
            <person name="Nakayama K."/>
        </authorList>
    </citation>
    <scope>NUCLEOTIDE SEQUENCE</scope>
</reference>
<dbReference type="GO" id="GO:0008422">
    <property type="term" value="F:beta-glucosidase activity"/>
    <property type="evidence" value="ECO:0007669"/>
    <property type="project" value="TreeGrafter"/>
</dbReference>
<dbReference type="EMBL" id="BKCJ010590025">
    <property type="protein sequence ID" value="GFB27140.1"/>
    <property type="molecule type" value="Genomic_DNA"/>
</dbReference>
<dbReference type="AlphaFoldDB" id="A0A699L612"/>
<dbReference type="CDD" id="cd09272">
    <property type="entry name" value="RNase_HI_RT_Ty1"/>
    <property type="match status" value="1"/>
</dbReference>
<dbReference type="InterPro" id="IPR051915">
    <property type="entry name" value="Cellulose_Degrad_GH3"/>
</dbReference>
<dbReference type="PANTHER" id="PTHR30620">
    <property type="entry name" value="PERIPLASMIC BETA-GLUCOSIDASE-RELATED"/>
    <property type="match status" value="1"/>
</dbReference>
<dbReference type="InterPro" id="IPR013103">
    <property type="entry name" value="RVT_2"/>
</dbReference>
<organism evidence="4">
    <name type="scientific">Tanacetum cinerariifolium</name>
    <name type="common">Dalmatian daisy</name>
    <name type="synonym">Chrysanthemum cinerariifolium</name>
    <dbReference type="NCBI Taxonomy" id="118510"/>
    <lineage>
        <taxon>Eukaryota</taxon>
        <taxon>Viridiplantae</taxon>
        <taxon>Streptophyta</taxon>
        <taxon>Embryophyta</taxon>
        <taxon>Tracheophyta</taxon>
        <taxon>Spermatophyta</taxon>
        <taxon>Magnoliopsida</taxon>
        <taxon>eudicotyledons</taxon>
        <taxon>Gunneridae</taxon>
        <taxon>Pentapetalae</taxon>
        <taxon>asterids</taxon>
        <taxon>campanulids</taxon>
        <taxon>Asterales</taxon>
        <taxon>Asteraceae</taxon>
        <taxon>Asteroideae</taxon>
        <taxon>Anthemideae</taxon>
        <taxon>Anthemidinae</taxon>
        <taxon>Tanacetum</taxon>
    </lineage>
</organism>
<evidence type="ECO:0000259" key="2">
    <source>
        <dbReference type="Pfam" id="PF00933"/>
    </source>
</evidence>
<dbReference type="PANTHER" id="PTHR30620:SF91">
    <property type="entry name" value="BETA-GLUCOSIDASE"/>
    <property type="match status" value="1"/>
</dbReference>
<name>A0A699L612_TANCI</name>
<dbReference type="InterPro" id="IPR017853">
    <property type="entry name" value="GH"/>
</dbReference>
<feature type="domain" description="Reverse transcriptase Ty1/copia-type" evidence="3">
    <location>
        <begin position="107"/>
        <end position="292"/>
    </location>
</feature>
<gene>
    <name evidence="4" type="ORF">Tci_699111</name>
</gene>
<keyword evidence="4" id="KW-0695">RNA-directed DNA polymerase</keyword>
<keyword evidence="4" id="KW-0548">Nucleotidyltransferase</keyword>
<proteinExistence type="predicted"/>
<protein>
    <submittedName>
        <fullName evidence="4">Putative RNA-directed DNA polymerase</fullName>
    </submittedName>
</protein>
<dbReference type="InterPro" id="IPR001764">
    <property type="entry name" value="Glyco_hydro_3_N"/>
</dbReference>
<feature type="non-terminal residue" evidence="4">
    <location>
        <position position="382"/>
    </location>
</feature>
<dbReference type="GO" id="GO:0009251">
    <property type="term" value="P:glucan catabolic process"/>
    <property type="evidence" value="ECO:0007669"/>
    <property type="project" value="TreeGrafter"/>
</dbReference>
<feature type="non-terminal residue" evidence="4">
    <location>
        <position position="1"/>
    </location>
</feature>
<evidence type="ECO:0000256" key="1">
    <source>
        <dbReference type="ARBA" id="ARBA00022801"/>
    </source>
</evidence>
<evidence type="ECO:0000313" key="4">
    <source>
        <dbReference type="EMBL" id="GFB27140.1"/>
    </source>
</evidence>
<accession>A0A699L612</accession>
<sequence>ISDWEGIDRITTPPHANYTYSILAGMNAGIDMFMIPMNYTEFIDGLTYLVKNKFLPMSRLDDAVQRILRVKFTMGLFENPLSDYSMAKYLGCQKKAMDDEMKALKKNKTWDQCALPQRKKPVGCQWIFTVKYKPDGIVERYKARLVAKGHTQNYGIDYSETFSPVAKMDTIRVLLSVASNQIWPLHQFDVKNAFLHGQLKEEVYMEAPTGFSEHFKIGKACQLKKSLYGLKQSPRAWFGRFTLAMKRYGFKQSNSVHTLFLKNRKNHVTCLIIYVDDMVFLGNDEKEIKRLKGYSSVRKRDIHLSEKVAHMNAALRIVRRSTSGYFSSEGGSTQIMCDNKDAIQILENPVQHDRMKHVEVDRHFIKEKLEAGIIKLPFVKSS</sequence>
<keyword evidence="4" id="KW-0808">Transferase</keyword>
<feature type="domain" description="Glycoside hydrolase family 3 N-terminal" evidence="2">
    <location>
        <begin position="2"/>
        <end position="70"/>
    </location>
</feature>
<dbReference type="SUPFAM" id="SSF51445">
    <property type="entry name" value="(Trans)glycosidases"/>
    <property type="match status" value="1"/>
</dbReference>
<dbReference type="GO" id="GO:0003964">
    <property type="term" value="F:RNA-directed DNA polymerase activity"/>
    <property type="evidence" value="ECO:0007669"/>
    <property type="project" value="UniProtKB-KW"/>
</dbReference>
<dbReference type="Gene3D" id="3.20.20.300">
    <property type="entry name" value="Glycoside hydrolase, family 3, N-terminal domain"/>
    <property type="match status" value="1"/>
</dbReference>